<name>A0A518ALN9_9BACT</name>
<feature type="domain" description="Resolvase/invertase-type recombinase catalytic" evidence="2">
    <location>
        <begin position="34"/>
        <end position="161"/>
    </location>
</feature>
<evidence type="ECO:0000256" key="1">
    <source>
        <dbReference type="SAM" id="MobiDB-lite"/>
    </source>
</evidence>
<dbReference type="RefSeq" id="WP_197529062.1">
    <property type="nucleotide sequence ID" value="NZ_CP036278.1"/>
</dbReference>
<evidence type="ECO:0000259" key="2">
    <source>
        <dbReference type="SMART" id="SM00857"/>
    </source>
</evidence>
<dbReference type="Pfam" id="PF00239">
    <property type="entry name" value="Resolvase"/>
    <property type="match status" value="1"/>
</dbReference>
<dbReference type="EMBL" id="CP036278">
    <property type="protein sequence ID" value="QDU55616.1"/>
    <property type="molecule type" value="Genomic_DNA"/>
</dbReference>
<feature type="region of interest" description="Disordered" evidence="1">
    <location>
        <begin position="139"/>
        <end position="167"/>
    </location>
</feature>
<dbReference type="KEGG" id="amuc:Pan181_18080"/>
<keyword evidence="4" id="KW-1185">Reference proteome</keyword>
<reference evidence="3 4" key="1">
    <citation type="submission" date="2019-02" db="EMBL/GenBank/DDBJ databases">
        <title>Deep-cultivation of Planctomycetes and their phenomic and genomic characterization uncovers novel biology.</title>
        <authorList>
            <person name="Wiegand S."/>
            <person name="Jogler M."/>
            <person name="Boedeker C."/>
            <person name="Pinto D."/>
            <person name="Vollmers J."/>
            <person name="Rivas-Marin E."/>
            <person name="Kohn T."/>
            <person name="Peeters S.H."/>
            <person name="Heuer A."/>
            <person name="Rast P."/>
            <person name="Oberbeckmann S."/>
            <person name="Bunk B."/>
            <person name="Jeske O."/>
            <person name="Meyerdierks A."/>
            <person name="Storesund J.E."/>
            <person name="Kallscheuer N."/>
            <person name="Luecker S."/>
            <person name="Lage O.M."/>
            <person name="Pohl T."/>
            <person name="Merkel B.J."/>
            <person name="Hornburger P."/>
            <person name="Mueller R.-W."/>
            <person name="Bruemmer F."/>
            <person name="Labrenz M."/>
            <person name="Spormann A.M."/>
            <person name="Op den Camp H."/>
            <person name="Overmann J."/>
            <person name="Amann R."/>
            <person name="Jetten M.S.M."/>
            <person name="Mascher T."/>
            <person name="Medema M.H."/>
            <person name="Devos D.P."/>
            <person name="Kaster A.-K."/>
            <person name="Ovreas L."/>
            <person name="Rohde M."/>
            <person name="Galperin M.Y."/>
            <person name="Jogler C."/>
        </authorList>
    </citation>
    <scope>NUCLEOTIDE SEQUENCE [LARGE SCALE GENOMIC DNA]</scope>
    <source>
        <strain evidence="3 4">Pan181</strain>
    </source>
</reference>
<evidence type="ECO:0000313" key="4">
    <source>
        <dbReference type="Proteomes" id="UP000315750"/>
    </source>
</evidence>
<sequence>MHLSLPKCDNNSKPFPSNLHDVESYTGWLDTSGIIGYLRTSPNQDGESRKGEYQKYAVELFARDRQLPVAAFYSGIGESGQRIGSRSTPQLMAAIEHAEKEGFPIVAFDYQRFSRHPHKLSRFPGVDFISLNPLTTPAKDLPGIRKRAANTHNPSRKGGRPRNMEAPKQLPYILSQLGKPWSSIARELGDNWSDKKVKRILERYFEWHPLE</sequence>
<protein>
    <recommendedName>
        <fullName evidence="2">Resolvase/invertase-type recombinase catalytic domain-containing protein</fullName>
    </recommendedName>
</protein>
<accession>A0A518ALN9</accession>
<organism evidence="3 4">
    <name type="scientific">Aeoliella mucimassa</name>
    <dbReference type="NCBI Taxonomy" id="2527972"/>
    <lineage>
        <taxon>Bacteria</taxon>
        <taxon>Pseudomonadati</taxon>
        <taxon>Planctomycetota</taxon>
        <taxon>Planctomycetia</taxon>
        <taxon>Pirellulales</taxon>
        <taxon>Lacipirellulaceae</taxon>
        <taxon>Aeoliella</taxon>
    </lineage>
</organism>
<dbReference type="Proteomes" id="UP000315750">
    <property type="component" value="Chromosome"/>
</dbReference>
<dbReference type="SMART" id="SM00857">
    <property type="entry name" value="Resolvase"/>
    <property type="match status" value="1"/>
</dbReference>
<dbReference type="GO" id="GO:0000150">
    <property type="term" value="F:DNA strand exchange activity"/>
    <property type="evidence" value="ECO:0007669"/>
    <property type="project" value="InterPro"/>
</dbReference>
<dbReference type="InterPro" id="IPR036162">
    <property type="entry name" value="Resolvase-like_N_sf"/>
</dbReference>
<proteinExistence type="predicted"/>
<dbReference type="AlphaFoldDB" id="A0A518ALN9"/>
<dbReference type="InterPro" id="IPR006119">
    <property type="entry name" value="Resolv_N"/>
</dbReference>
<dbReference type="GO" id="GO:0003677">
    <property type="term" value="F:DNA binding"/>
    <property type="evidence" value="ECO:0007669"/>
    <property type="project" value="InterPro"/>
</dbReference>
<evidence type="ECO:0000313" key="3">
    <source>
        <dbReference type="EMBL" id="QDU55616.1"/>
    </source>
</evidence>
<feature type="compositionally biased region" description="Basic residues" evidence="1">
    <location>
        <begin position="144"/>
        <end position="160"/>
    </location>
</feature>
<dbReference type="Gene3D" id="3.40.50.1390">
    <property type="entry name" value="Resolvase, N-terminal catalytic domain"/>
    <property type="match status" value="1"/>
</dbReference>
<gene>
    <name evidence="3" type="ORF">Pan181_18080</name>
</gene>